<dbReference type="SUPFAM" id="SSF47616">
    <property type="entry name" value="GST C-terminal domain-like"/>
    <property type="match status" value="2"/>
</dbReference>
<evidence type="ECO:0000259" key="1">
    <source>
        <dbReference type="Pfam" id="PF21972"/>
    </source>
</evidence>
<dbReference type="Proteomes" id="UP000265520">
    <property type="component" value="Unassembled WGS sequence"/>
</dbReference>
<dbReference type="PANTHER" id="PTHR11595">
    <property type="entry name" value="EF-HAND AND COILED-COIL DOMAIN-CONTAINING FAMILY MEMBER"/>
    <property type="match status" value="1"/>
</dbReference>
<keyword evidence="3" id="KW-1185">Reference proteome</keyword>
<gene>
    <name evidence="2" type="ORF">A2U01_0005237</name>
</gene>
<feature type="domain" description="Nuclear-export cofactor Arc1-like N-terminal" evidence="1">
    <location>
        <begin position="118"/>
        <end position="152"/>
    </location>
</feature>
<accession>A0A392MBC7</accession>
<organism evidence="2 3">
    <name type="scientific">Trifolium medium</name>
    <dbReference type="NCBI Taxonomy" id="97028"/>
    <lineage>
        <taxon>Eukaryota</taxon>
        <taxon>Viridiplantae</taxon>
        <taxon>Streptophyta</taxon>
        <taxon>Embryophyta</taxon>
        <taxon>Tracheophyta</taxon>
        <taxon>Spermatophyta</taxon>
        <taxon>Magnoliopsida</taxon>
        <taxon>eudicotyledons</taxon>
        <taxon>Gunneridae</taxon>
        <taxon>Pentapetalae</taxon>
        <taxon>rosids</taxon>
        <taxon>fabids</taxon>
        <taxon>Fabales</taxon>
        <taxon>Fabaceae</taxon>
        <taxon>Papilionoideae</taxon>
        <taxon>50 kb inversion clade</taxon>
        <taxon>NPAAA clade</taxon>
        <taxon>Hologalegina</taxon>
        <taxon>IRL clade</taxon>
        <taxon>Trifolieae</taxon>
        <taxon>Trifolium</taxon>
    </lineage>
</organism>
<dbReference type="AlphaFoldDB" id="A0A392MBC7"/>
<dbReference type="InterPro" id="IPR036282">
    <property type="entry name" value="Glutathione-S-Trfase_C_sf"/>
</dbReference>
<dbReference type="EMBL" id="LXQA010006762">
    <property type="protein sequence ID" value="MCH84405.1"/>
    <property type="molecule type" value="Genomic_DNA"/>
</dbReference>
<evidence type="ECO:0000313" key="2">
    <source>
        <dbReference type="EMBL" id="MCH84405.1"/>
    </source>
</evidence>
<keyword evidence="2" id="KW-0251">Elongation factor</keyword>
<evidence type="ECO:0000313" key="3">
    <source>
        <dbReference type="Proteomes" id="UP000265520"/>
    </source>
</evidence>
<dbReference type="GO" id="GO:0003746">
    <property type="term" value="F:translation elongation factor activity"/>
    <property type="evidence" value="ECO:0007669"/>
    <property type="project" value="UniProtKB-KW"/>
</dbReference>
<name>A0A392MBC7_9FABA</name>
<dbReference type="Pfam" id="PF21972">
    <property type="entry name" value="Arc1p_N_like"/>
    <property type="match status" value="1"/>
</dbReference>
<dbReference type="Gene3D" id="1.20.1050.130">
    <property type="match status" value="2"/>
</dbReference>
<dbReference type="GO" id="GO:0005829">
    <property type="term" value="C:cytosol"/>
    <property type="evidence" value="ECO:0007669"/>
    <property type="project" value="TreeGrafter"/>
</dbReference>
<comment type="caution">
    <text evidence="2">The sequence shown here is derived from an EMBL/GenBank/DDBJ whole genome shotgun (WGS) entry which is preliminary data.</text>
</comment>
<sequence>MKVISYNSKSEFKWKKLDEYISTRTYISGNRASMDDLTVYAALSSVPSGEFVNLARWYKHINAILRRISGVYGEGSGGTVKSFLVAEKAVATSAFATSMSAVSKVIQEYVPVKMSLSESGLKKLNEHLRTHTYISGNRASNDDLTVFAVLPSVPSSGFVNLARWYKHIDDLLIRIPGVYGEGSGGTVKSSLVDDTKMSDYFIGMGFPAQMVSEVILEYGEENKHKLLQGLVTSYRYPPLLERALAQQMVAAL</sequence>
<proteinExistence type="predicted"/>
<dbReference type="GO" id="GO:0005853">
    <property type="term" value="C:eukaryotic translation elongation factor 1 complex"/>
    <property type="evidence" value="ECO:0007669"/>
    <property type="project" value="InterPro"/>
</dbReference>
<dbReference type="PANTHER" id="PTHR11595:SF21">
    <property type="entry name" value="ELONGATION FACTOR 1-BETA"/>
    <property type="match status" value="1"/>
</dbReference>
<reference evidence="2 3" key="1">
    <citation type="journal article" date="2018" name="Front. Plant Sci.">
        <title>Red Clover (Trifolium pratense) and Zigzag Clover (T. medium) - A Picture of Genomic Similarities and Differences.</title>
        <authorList>
            <person name="Dluhosova J."/>
            <person name="Istvanek J."/>
            <person name="Nedelnik J."/>
            <person name="Repkova J."/>
        </authorList>
    </citation>
    <scope>NUCLEOTIDE SEQUENCE [LARGE SCALE GENOMIC DNA]</scope>
    <source>
        <strain evidence="3">cv. 10/8</strain>
        <tissue evidence="2">Leaf</tissue>
    </source>
</reference>
<dbReference type="GO" id="GO:0005085">
    <property type="term" value="F:guanyl-nucleotide exchange factor activity"/>
    <property type="evidence" value="ECO:0007669"/>
    <property type="project" value="TreeGrafter"/>
</dbReference>
<protein>
    <submittedName>
        <fullName evidence="2">Elongation factor 1-delta 2-like</fullName>
    </submittedName>
</protein>
<dbReference type="InterPro" id="IPR049720">
    <property type="entry name" value="EF1B_bsu/dsu"/>
</dbReference>
<keyword evidence="2" id="KW-0648">Protein biosynthesis</keyword>
<dbReference type="InterPro" id="IPR053836">
    <property type="entry name" value="Arc1-like_N"/>
</dbReference>